<sequence length="182" mass="20346">MRLAPLLCTAMLLSTPVLAQEAAEWDWPEPQISSDISALPPAVQEKRAALIEAARSGDIEALRPIIDAQKSRPNVSFGAPDDPVAFLKDVSEDDEGRQILGLMLDLFDQPYAYYPDSGGETYYIWPYLSELDPNNLTAEQTVDAYRLIDSEGIEELKQFGGWYYWRLHISESGEWSAFVAGD</sequence>
<dbReference type="Proteomes" id="UP000268844">
    <property type="component" value="Unassembled WGS sequence"/>
</dbReference>
<keyword evidence="1" id="KW-0732">Signal</keyword>
<organism evidence="2 3">
    <name type="scientific">Devosia equisanguinis</name>
    <dbReference type="NCBI Taxonomy" id="2490941"/>
    <lineage>
        <taxon>Bacteria</taxon>
        <taxon>Pseudomonadati</taxon>
        <taxon>Pseudomonadota</taxon>
        <taxon>Alphaproteobacteria</taxon>
        <taxon>Hyphomicrobiales</taxon>
        <taxon>Devosiaceae</taxon>
        <taxon>Devosia</taxon>
    </lineage>
</organism>
<keyword evidence="3" id="KW-1185">Reference proteome</keyword>
<dbReference type="OrthoDB" id="9809589at2"/>
<evidence type="ECO:0000313" key="2">
    <source>
        <dbReference type="EMBL" id="VDS04020.1"/>
    </source>
</evidence>
<feature type="signal peptide" evidence="1">
    <location>
        <begin position="1"/>
        <end position="19"/>
    </location>
</feature>
<feature type="chain" id="PRO_5018738463" evidence="1">
    <location>
        <begin position="20"/>
        <end position="182"/>
    </location>
</feature>
<protein>
    <submittedName>
        <fullName evidence="2">Uncharacterized protein</fullName>
    </submittedName>
</protein>
<dbReference type="AlphaFoldDB" id="A0A3S4CAU0"/>
<reference evidence="2 3" key="1">
    <citation type="submission" date="2018-12" db="EMBL/GenBank/DDBJ databases">
        <authorList>
            <person name="Criscuolo A."/>
        </authorList>
    </citation>
    <scope>NUCLEOTIDE SEQUENCE [LARGE SCALE GENOMIC DNA]</scope>
    <source>
        <strain evidence="2">ACIP1116281</strain>
    </source>
</reference>
<accession>A0A3S4CAU0</accession>
<gene>
    <name evidence="2" type="ORF">DEVEQU_01151</name>
</gene>
<dbReference type="EMBL" id="UZWD01000018">
    <property type="protein sequence ID" value="VDS04020.1"/>
    <property type="molecule type" value="Genomic_DNA"/>
</dbReference>
<evidence type="ECO:0000256" key="1">
    <source>
        <dbReference type="SAM" id="SignalP"/>
    </source>
</evidence>
<dbReference type="RefSeq" id="WP_126149613.1">
    <property type="nucleotide sequence ID" value="NZ_JBHTMH010000001.1"/>
</dbReference>
<evidence type="ECO:0000313" key="3">
    <source>
        <dbReference type="Proteomes" id="UP000268844"/>
    </source>
</evidence>
<name>A0A3S4CAU0_9HYPH</name>
<proteinExistence type="predicted"/>